<comment type="caution">
    <text evidence="3">The sequence shown here is derived from an EMBL/GenBank/DDBJ whole genome shotgun (WGS) entry which is preliminary data.</text>
</comment>
<dbReference type="Gene3D" id="3.40.50.12370">
    <property type="match status" value="1"/>
</dbReference>
<reference evidence="3 4" key="1">
    <citation type="submission" date="2021-08" db="EMBL/GenBank/DDBJ databases">
        <authorList>
            <person name="Peeters C."/>
        </authorList>
    </citation>
    <scope>NUCLEOTIDE SEQUENCE [LARGE SCALE GENOMIC DNA]</scope>
    <source>
        <strain evidence="3 4">LMG 23992</strain>
    </source>
</reference>
<dbReference type="CDD" id="cd00293">
    <property type="entry name" value="USP-like"/>
    <property type="match status" value="1"/>
</dbReference>
<comment type="similarity">
    <text evidence="1">Belongs to the universal stress protein A family.</text>
</comment>
<proteinExistence type="inferred from homology"/>
<evidence type="ECO:0000313" key="4">
    <source>
        <dbReference type="Proteomes" id="UP000727654"/>
    </source>
</evidence>
<accession>A0ABM8WLC2</accession>
<dbReference type="Pfam" id="PF00582">
    <property type="entry name" value="Usp"/>
    <property type="match status" value="2"/>
</dbReference>
<dbReference type="SUPFAM" id="SSF52402">
    <property type="entry name" value="Adenine nucleotide alpha hydrolases-like"/>
    <property type="match status" value="2"/>
</dbReference>
<evidence type="ECO:0000256" key="1">
    <source>
        <dbReference type="ARBA" id="ARBA00008791"/>
    </source>
</evidence>
<dbReference type="PANTHER" id="PTHR46268:SF15">
    <property type="entry name" value="UNIVERSAL STRESS PROTEIN HP_0031"/>
    <property type="match status" value="1"/>
</dbReference>
<keyword evidence="4" id="KW-1185">Reference proteome</keyword>
<feature type="domain" description="UspA" evidence="2">
    <location>
        <begin position="3"/>
        <end position="145"/>
    </location>
</feature>
<dbReference type="EMBL" id="CAJZAI010000002">
    <property type="protein sequence ID" value="CAG9168172.1"/>
    <property type="molecule type" value="Genomic_DNA"/>
</dbReference>
<sequence length="279" mass="28693">MDYKTILVALGDDPARAPRLEAALALCRRFGAGLVGLTATGTQLEPFRGADEEAGKYAEQAAARLQRAVDQDLAVLQAALAPSGAGVAYRHVVVEAEAGWALATEGRFADLILPPPLQEGDSTPPLMAKEAEYALLNAGRPVLLVPAGGTLAPGGHALVGWDGSRPAARAVSDALPLLAQASAVTVAVVAEEGGGGGEAEPEAGGERLLQWLATHGVTARLRVEHGGPPAEVLLRLAQELDAGLLVAGGYGRGRLRERVLGGTTRTLVQRAGVPLFLSH</sequence>
<gene>
    <name evidence="3" type="ORF">LMG23992_01042</name>
</gene>
<evidence type="ECO:0000313" key="3">
    <source>
        <dbReference type="EMBL" id="CAG9168172.1"/>
    </source>
</evidence>
<name>A0ABM8WLC2_9BURK</name>
<evidence type="ECO:0000259" key="2">
    <source>
        <dbReference type="Pfam" id="PF00582"/>
    </source>
</evidence>
<protein>
    <recommendedName>
        <fullName evidence="2">UspA domain-containing protein</fullName>
    </recommendedName>
</protein>
<feature type="domain" description="UspA" evidence="2">
    <location>
        <begin position="157"/>
        <end position="276"/>
    </location>
</feature>
<organism evidence="3 4">
    <name type="scientific">Cupriavidus laharis</name>
    <dbReference type="NCBI Taxonomy" id="151654"/>
    <lineage>
        <taxon>Bacteria</taxon>
        <taxon>Pseudomonadati</taxon>
        <taxon>Pseudomonadota</taxon>
        <taxon>Betaproteobacteria</taxon>
        <taxon>Burkholderiales</taxon>
        <taxon>Burkholderiaceae</taxon>
        <taxon>Cupriavidus</taxon>
    </lineage>
</organism>
<dbReference type="RefSeq" id="WP_224078717.1">
    <property type="nucleotide sequence ID" value="NZ_CAJZAI010000002.1"/>
</dbReference>
<dbReference type="InterPro" id="IPR006016">
    <property type="entry name" value="UspA"/>
</dbReference>
<dbReference type="PANTHER" id="PTHR46268">
    <property type="entry name" value="STRESS RESPONSE PROTEIN NHAX"/>
    <property type="match status" value="1"/>
</dbReference>
<dbReference type="Proteomes" id="UP000727654">
    <property type="component" value="Unassembled WGS sequence"/>
</dbReference>